<comment type="similarity">
    <text evidence="4">Belongs to the HypA/HybF family.</text>
</comment>
<keyword evidence="6" id="KW-1185">Reference proteome</keyword>
<organism evidence="5 6">
    <name type="scientific">Streptomyces resistomycificus</name>
    <dbReference type="NCBI Taxonomy" id="67356"/>
    <lineage>
        <taxon>Bacteria</taxon>
        <taxon>Bacillati</taxon>
        <taxon>Actinomycetota</taxon>
        <taxon>Actinomycetes</taxon>
        <taxon>Kitasatosporales</taxon>
        <taxon>Streptomycetaceae</taxon>
        <taxon>Streptomyces</taxon>
        <taxon>Streptomyces aurantiacus group</taxon>
    </lineage>
</organism>
<name>A0A0L8L0F0_9ACTN</name>
<dbReference type="PATRIC" id="fig|67356.5.peg.6476"/>
<keyword evidence="2 4" id="KW-0479">Metal-binding</keyword>
<gene>
    <name evidence="4" type="primary">hypA</name>
    <name evidence="5" type="ORF">ADK37_30275</name>
</gene>
<proteinExistence type="inferred from homology"/>
<dbReference type="OrthoDB" id="288014at2"/>
<evidence type="ECO:0000256" key="1">
    <source>
        <dbReference type="ARBA" id="ARBA00022596"/>
    </source>
</evidence>
<dbReference type="GO" id="GO:0051604">
    <property type="term" value="P:protein maturation"/>
    <property type="evidence" value="ECO:0007669"/>
    <property type="project" value="InterPro"/>
</dbReference>
<evidence type="ECO:0000313" key="6">
    <source>
        <dbReference type="Proteomes" id="UP000037251"/>
    </source>
</evidence>
<feature type="binding site" evidence="4">
    <location>
        <position position="77"/>
    </location>
    <ligand>
        <name>Zn(2+)</name>
        <dbReference type="ChEBI" id="CHEBI:29105"/>
    </ligand>
</feature>
<dbReference type="GO" id="GO:0008270">
    <property type="term" value="F:zinc ion binding"/>
    <property type="evidence" value="ECO:0007669"/>
    <property type="project" value="UniProtKB-UniRule"/>
</dbReference>
<dbReference type="RefSeq" id="WP_030041606.1">
    <property type="nucleotide sequence ID" value="NZ_KL575607.1"/>
</dbReference>
<evidence type="ECO:0000256" key="2">
    <source>
        <dbReference type="ARBA" id="ARBA00022723"/>
    </source>
</evidence>
<dbReference type="HAMAP" id="MF_00213">
    <property type="entry name" value="HypA_HybF"/>
    <property type="match status" value="1"/>
</dbReference>
<feature type="binding site" evidence="4">
    <location>
        <position position="91"/>
    </location>
    <ligand>
        <name>Zn(2+)</name>
        <dbReference type="ChEBI" id="CHEBI:29105"/>
    </ligand>
</feature>
<dbReference type="AlphaFoldDB" id="A0A0L8L0F0"/>
<dbReference type="PIRSF" id="PIRSF004761">
    <property type="entry name" value="Hydrgn_mat_HypA"/>
    <property type="match status" value="1"/>
</dbReference>
<comment type="function">
    <text evidence="4">Involved in the maturation of [NiFe] hydrogenases. Required for nickel insertion into the metal center of the hydrogenase.</text>
</comment>
<dbReference type="PANTHER" id="PTHR34535:SF3">
    <property type="entry name" value="HYDROGENASE MATURATION FACTOR HYPA"/>
    <property type="match status" value="1"/>
</dbReference>
<dbReference type="Proteomes" id="UP000037251">
    <property type="component" value="Unassembled WGS sequence"/>
</dbReference>
<reference evidence="6" key="1">
    <citation type="submission" date="2015-07" db="EMBL/GenBank/DDBJ databases">
        <authorList>
            <person name="Ju K.-S."/>
            <person name="Doroghazi J.R."/>
            <person name="Metcalf W.W."/>
        </authorList>
    </citation>
    <scope>NUCLEOTIDE SEQUENCE [LARGE SCALE GENOMIC DNA]</scope>
    <source>
        <strain evidence="6">NRRL 2290</strain>
    </source>
</reference>
<evidence type="ECO:0000256" key="3">
    <source>
        <dbReference type="ARBA" id="ARBA00022833"/>
    </source>
</evidence>
<comment type="caution">
    <text evidence="5">The sequence shown here is derived from an EMBL/GenBank/DDBJ whole genome shotgun (WGS) entry which is preliminary data.</text>
</comment>
<protein>
    <recommendedName>
        <fullName evidence="4">Hydrogenase maturation factor HypA</fullName>
    </recommendedName>
</protein>
<keyword evidence="1 4" id="KW-0533">Nickel</keyword>
<evidence type="ECO:0000256" key="4">
    <source>
        <dbReference type="HAMAP-Rule" id="MF_00213"/>
    </source>
</evidence>
<feature type="binding site" evidence="4">
    <location>
        <position position="94"/>
    </location>
    <ligand>
        <name>Zn(2+)</name>
        <dbReference type="ChEBI" id="CHEBI:29105"/>
    </ligand>
</feature>
<dbReference type="InterPro" id="IPR000688">
    <property type="entry name" value="HypA/HybF"/>
</dbReference>
<sequence>MHEMSVALAVVDQVAEAATRAGDVTAVRSVRLQVGELAGVVPDALAFSFELACAGTLLEGAELVTEAVPGRARCTTCAHEWAVGMPPRLTCPGCGGTRTDLLAGRELQIVDVHWEDGGPAHPPTREPISEER</sequence>
<dbReference type="Gene3D" id="3.30.2320.80">
    <property type="match status" value="1"/>
</dbReference>
<dbReference type="EMBL" id="LGUS01000195">
    <property type="protein sequence ID" value="KOG31571.1"/>
    <property type="molecule type" value="Genomic_DNA"/>
</dbReference>
<dbReference type="GO" id="GO:0016151">
    <property type="term" value="F:nickel cation binding"/>
    <property type="evidence" value="ECO:0007669"/>
    <property type="project" value="UniProtKB-UniRule"/>
</dbReference>
<feature type="binding site" evidence="4">
    <location>
        <position position="74"/>
    </location>
    <ligand>
        <name>Zn(2+)</name>
        <dbReference type="ChEBI" id="CHEBI:29105"/>
    </ligand>
</feature>
<feature type="binding site" evidence="4">
    <location>
        <position position="2"/>
    </location>
    <ligand>
        <name>Ni(2+)</name>
        <dbReference type="ChEBI" id="CHEBI:49786"/>
    </ligand>
</feature>
<keyword evidence="3 4" id="KW-0862">Zinc</keyword>
<dbReference type="STRING" id="67356.AQJ84_06390"/>
<evidence type="ECO:0000313" key="5">
    <source>
        <dbReference type="EMBL" id="KOG31571.1"/>
    </source>
</evidence>
<dbReference type="Pfam" id="PF01155">
    <property type="entry name" value="HypA"/>
    <property type="match status" value="1"/>
</dbReference>
<dbReference type="PANTHER" id="PTHR34535">
    <property type="entry name" value="HYDROGENASE MATURATION FACTOR HYPA"/>
    <property type="match status" value="1"/>
</dbReference>
<dbReference type="eggNOG" id="COG0375">
    <property type="taxonomic scope" value="Bacteria"/>
</dbReference>
<accession>A0A0L8L0F0</accession>